<proteinExistence type="predicted"/>
<organism evidence="1 2">
    <name type="scientific">Sphaerobolus stellatus (strain SS14)</name>
    <dbReference type="NCBI Taxonomy" id="990650"/>
    <lineage>
        <taxon>Eukaryota</taxon>
        <taxon>Fungi</taxon>
        <taxon>Dikarya</taxon>
        <taxon>Basidiomycota</taxon>
        <taxon>Agaricomycotina</taxon>
        <taxon>Agaricomycetes</taxon>
        <taxon>Phallomycetidae</taxon>
        <taxon>Geastrales</taxon>
        <taxon>Sphaerobolaceae</taxon>
        <taxon>Sphaerobolus</taxon>
    </lineage>
</organism>
<feature type="non-terminal residue" evidence="1">
    <location>
        <position position="1"/>
    </location>
</feature>
<evidence type="ECO:0000313" key="1">
    <source>
        <dbReference type="EMBL" id="KIJ29641.1"/>
    </source>
</evidence>
<evidence type="ECO:0000313" key="2">
    <source>
        <dbReference type="Proteomes" id="UP000054279"/>
    </source>
</evidence>
<accession>A0A0C9UWC8</accession>
<dbReference type="HOGENOM" id="CLU_132233_0_0_1"/>
<gene>
    <name evidence="1" type="ORF">M422DRAFT_188185</name>
</gene>
<keyword evidence="2" id="KW-1185">Reference proteome</keyword>
<protein>
    <submittedName>
        <fullName evidence="1">Uncharacterized protein</fullName>
    </submittedName>
</protein>
<dbReference type="Proteomes" id="UP000054279">
    <property type="component" value="Unassembled WGS sequence"/>
</dbReference>
<name>A0A0C9UWC8_SPHS4</name>
<reference evidence="1 2" key="1">
    <citation type="submission" date="2014-06" db="EMBL/GenBank/DDBJ databases">
        <title>Evolutionary Origins and Diversification of the Mycorrhizal Mutualists.</title>
        <authorList>
            <consortium name="DOE Joint Genome Institute"/>
            <consortium name="Mycorrhizal Genomics Consortium"/>
            <person name="Kohler A."/>
            <person name="Kuo A."/>
            <person name="Nagy L.G."/>
            <person name="Floudas D."/>
            <person name="Copeland A."/>
            <person name="Barry K.W."/>
            <person name="Cichocki N."/>
            <person name="Veneault-Fourrey C."/>
            <person name="LaButti K."/>
            <person name="Lindquist E.A."/>
            <person name="Lipzen A."/>
            <person name="Lundell T."/>
            <person name="Morin E."/>
            <person name="Murat C."/>
            <person name="Riley R."/>
            <person name="Ohm R."/>
            <person name="Sun H."/>
            <person name="Tunlid A."/>
            <person name="Henrissat B."/>
            <person name="Grigoriev I.V."/>
            <person name="Hibbett D.S."/>
            <person name="Martin F."/>
        </authorList>
    </citation>
    <scope>NUCLEOTIDE SEQUENCE [LARGE SCALE GENOMIC DNA]</scope>
    <source>
        <strain evidence="1 2">SS14</strain>
    </source>
</reference>
<dbReference type="OrthoDB" id="3239511at2759"/>
<dbReference type="AlphaFoldDB" id="A0A0C9UWC8"/>
<sequence>RYDCVIINTSPITFARLEFIFTCEDMSKRRCDIAPVRGLEYSKWRSRTEWEGYTALEENSYSLSLLKYPIRGCHLIPTFEEDEGKYYLNDLVDSDASVRFFLNK</sequence>
<dbReference type="EMBL" id="KN837279">
    <property type="protein sequence ID" value="KIJ29641.1"/>
    <property type="molecule type" value="Genomic_DNA"/>
</dbReference>